<organism evidence="2 3">
    <name type="scientific">Stenotrophomonas terrae</name>
    <dbReference type="NCBI Taxonomy" id="405446"/>
    <lineage>
        <taxon>Bacteria</taxon>
        <taxon>Pseudomonadati</taxon>
        <taxon>Pseudomonadota</taxon>
        <taxon>Gammaproteobacteria</taxon>
        <taxon>Lysobacterales</taxon>
        <taxon>Lysobacteraceae</taxon>
        <taxon>Stenotrophomonas</taxon>
    </lineage>
</organism>
<comment type="caution">
    <text evidence="2">The sequence shown here is derived from an EMBL/GenBank/DDBJ whole genome shotgun (WGS) entry which is preliminary data.</text>
</comment>
<dbReference type="PATRIC" id="fig|405446.3.peg.2599"/>
<gene>
    <name evidence="2" type="ORF">ABB27_01785</name>
</gene>
<proteinExistence type="predicted"/>
<evidence type="ECO:0008006" key="4">
    <source>
        <dbReference type="Google" id="ProtNLM"/>
    </source>
</evidence>
<name>A0A0R0D1D0_9GAMM</name>
<evidence type="ECO:0000313" key="3">
    <source>
        <dbReference type="Proteomes" id="UP000051863"/>
    </source>
</evidence>
<feature type="signal peptide" evidence="1">
    <location>
        <begin position="1"/>
        <end position="30"/>
    </location>
</feature>
<dbReference type="EMBL" id="LDJJ01000005">
    <property type="protein sequence ID" value="KRG72410.1"/>
    <property type="molecule type" value="Genomic_DNA"/>
</dbReference>
<accession>A0A0R0D1D0</accession>
<evidence type="ECO:0000313" key="2">
    <source>
        <dbReference type="EMBL" id="KRG72410.1"/>
    </source>
</evidence>
<keyword evidence="1" id="KW-0732">Signal</keyword>
<keyword evidence="3" id="KW-1185">Reference proteome</keyword>
<dbReference type="AlphaFoldDB" id="A0A0R0D1D0"/>
<dbReference type="Proteomes" id="UP000051863">
    <property type="component" value="Unassembled WGS sequence"/>
</dbReference>
<protein>
    <recommendedName>
        <fullName evidence="4">Tetratricopeptide repeat protein</fullName>
    </recommendedName>
</protein>
<reference evidence="2 3" key="1">
    <citation type="submission" date="2015-05" db="EMBL/GenBank/DDBJ databases">
        <title>Genome sequencing and analysis of members of genus Stenotrophomonas.</title>
        <authorList>
            <person name="Patil P.P."/>
            <person name="Midha S."/>
            <person name="Patil P.B."/>
        </authorList>
    </citation>
    <scope>NUCLEOTIDE SEQUENCE [LARGE SCALE GENOMIC DNA]</scope>
    <source>
        <strain evidence="2 3">DSM 18941</strain>
    </source>
</reference>
<sequence>MHMDRHIGSHLIITATLALVLLAASLSASAAEKQRLTQAQYAAFLQQRSSVVGAINAGHWTQATVQARDLLQTSLHIPNAYEHMGALNLLLVTLRHEGLHIESMQAIDQVLAQVAASGGRPVSDQMEILIREGLISASLAGDNAAVQRYQRLMLKEANLPSAQWQWNFDQSRIADGVAHTVLPLVAGAWVLQGVQAASQRSKRTYYHYLYIAPDGETATLDMHISYAPEFQGLDDEEVRRRTATFLRPLFEEAVEGAETLPDLPFPGLIQSKQVTRTPLKTEPDLQHFNWMGVRGDWTVDMRSTSSVEVAAQVLAQLPTLWAPMQWSANPVLGTAGPSTPTN</sequence>
<evidence type="ECO:0000256" key="1">
    <source>
        <dbReference type="SAM" id="SignalP"/>
    </source>
</evidence>
<feature type="chain" id="PRO_5006395021" description="Tetratricopeptide repeat protein" evidence="1">
    <location>
        <begin position="31"/>
        <end position="342"/>
    </location>
</feature>